<feature type="chain" id="PRO_5043045596" evidence="4">
    <location>
        <begin position="20"/>
        <end position="411"/>
    </location>
</feature>
<feature type="compositionally biased region" description="Polar residues" evidence="3">
    <location>
        <begin position="242"/>
        <end position="254"/>
    </location>
</feature>
<dbReference type="InterPro" id="IPR031311">
    <property type="entry name" value="CHIT_BIND_RR_consensus"/>
</dbReference>
<feature type="signal peptide" evidence="4">
    <location>
        <begin position="1"/>
        <end position="19"/>
    </location>
</feature>
<protein>
    <submittedName>
        <fullName evidence="5">Uncharacterized protein</fullName>
    </submittedName>
</protein>
<dbReference type="GO" id="GO:0008010">
    <property type="term" value="F:structural constituent of chitin-based larval cuticle"/>
    <property type="evidence" value="ECO:0007669"/>
    <property type="project" value="TreeGrafter"/>
</dbReference>
<feature type="compositionally biased region" description="Basic and acidic residues" evidence="3">
    <location>
        <begin position="364"/>
        <end position="377"/>
    </location>
</feature>
<gene>
    <name evidence="5" type="ORF">SK128_007061</name>
</gene>
<sequence>MVVILNILVLFAAVSTSLADKLPRQSGNAFTHPSPAVNIRSQAVHRPSFFSAPRPSLLNQQPSSHFSSPSQASFSAARPSFSSQQPSSHFSSPSQASFSAATPSFSSQQPSSHFSSPSQASFSAATPSFSSQQPSSHFSSPSQASFSAATPSFSSQQPSSHFSSPSQASFSAVRPSFSSQQSSSHFSSPSQASFSSQQPSSRFSSPSQASFSAATPFSSQQPSSQFSSPSQASFSAARPSYSAPQPSYSVPSHQTGGFAVTSAARPVVPIIRDDRVHPESGAYSFMLETGDGVKRQESGNPIYTQEGPVTAVSGSYSYTLPDGQIFELHYVADENGFQPQSPFLPVAPAFPHPIPAHAVEQIERGRREHEARARGELRQNPSQSYSVPSNALPATPSSPPRRPSNSYRSPQ</sequence>
<evidence type="ECO:0000313" key="6">
    <source>
        <dbReference type="Proteomes" id="UP001381693"/>
    </source>
</evidence>
<dbReference type="EMBL" id="JAXCGZ010000014">
    <property type="protein sequence ID" value="KAK7087052.1"/>
    <property type="molecule type" value="Genomic_DNA"/>
</dbReference>
<dbReference type="InterPro" id="IPR000618">
    <property type="entry name" value="Insect_cuticle"/>
</dbReference>
<accession>A0AAN9AHK8</accession>
<keyword evidence="6" id="KW-1185">Reference proteome</keyword>
<dbReference type="Proteomes" id="UP001381693">
    <property type="component" value="Unassembled WGS sequence"/>
</dbReference>
<evidence type="ECO:0000256" key="1">
    <source>
        <dbReference type="ARBA" id="ARBA00022460"/>
    </source>
</evidence>
<dbReference type="PROSITE" id="PS00233">
    <property type="entry name" value="CHIT_BIND_RR_1"/>
    <property type="match status" value="1"/>
</dbReference>
<dbReference type="InterPro" id="IPR050468">
    <property type="entry name" value="Cuticle_Struct_Prot"/>
</dbReference>
<dbReference type="PANTHER" id="PTHR10380">
    <property type="entry name" value="CUTICLE PROTEIN"/>
    <property type="match status" value="1"/>
</dbReference>
<dbReference type="PROSITE" id="PS51155">
    <property type="entry name" value="CHIT_BIND_RR_2"/>
    <property type="match status" value="1"/>
</dbReference>
<dbReference type="Pfam" id="PF00379">
    <property type="entry name" value="Chitin_bind_4"/>
    <property type="match status" value="1"/>
</dbReference>
<reference evidence="5 6" key="1">
    <citation type="submission" date="2023-11" db="EMBL/GenBank/DDBJ databases">
        <title>Halocaridina rubra genome assembly.</title>
        <authorList>
            <person name="Smith C."/>
        </authorList>
    </citation>
    <scope>NUCLEOTIDE SEQUENCE [LARGE SCALE GENOMIC DNA]</scope>
    <source>
        <strain evidence="5">EP-1</strain>
        <tissue evidence="5">Whole</tissue>
    </source>
</reference>
<dbReference type="PRINTS" id="PR00947">
    <property type="entry name" value="CUTICLE"/>
</dbReference>
<keyword evidence="1 2" id="KW-0193">Cuticle</keyword>
<evidence type="ECO:0000256" key="4">
    <source>
        <dbReference type="SAM" id="SignalP"/>
    </source>
</evidence>
<feature type="compositionally biased region" description="Polar residues" evidence="3">
    <location>
        <begin position="379"/>
        <end position="389"/>
    </location>
</feature>
<feature type="compositionally biased region" description="Low complexity" evidence="3">
    <location>
        <begin position="61"/>
        <end position="240"/>
    </location>
</feature>
<evidence type="ECO:0000256" key="3">
    <source>
        <dbReference type="SAM" id="MobiDB-lite"/>
    </source>
</evidence>
<name>A0AAN9AHK8_HALRR</name>
<keyword evidence="4" id="KW-0732">Signal</keyword>
<feature type="region of interest" description="Disordered" evidence="3">
    <location>
        <begin position="364"/>
        <end position="411"/>
    </location>
</feature>
<comment type="caution">
    <text evidence="5">The sequence shown here is derived from an EMBL/GenBank/DDBJ whole genome shotgun (WGS) entry which is preliminary data.</text>
</comment>
<evidence type="ECO:0000256" key="2">
    <source>
        <dbReference type="PROSITE-ProRule" id="PRU00497"/>
    </source>
</evidence>
<organism evidence="5 6">
    <name type="scientific">Halocaridina rubra</name>
    <name type="common">Hawaiian red shrimp</name>
    <dbReference type="NCBI Taxonomy" id="373956"/>
    <lineage>
        <taxon>Eukaryota</taxon>
        <taxon>Metazoa</taxon>
        <taxon>Ecdysozoa</taxon>
        <taxon>Arthropoda</taxon>
        <taxon>Crustacea</taxon>
        <taxon>Multicrustacea</taxon>
        <taxon>Malacostraca</taxon>
        <taxon>Eumalacostraca</taxon>
        <taxon>Eucarida</taxon>
        <taxon>Decapoda</taxon>
        <taxon>Pleocyemata</taxon>
        <taxon>Caridea</taxon>
        <taxon>Atyoidea</taxon>
        <taxon>Atyidae</taxon>
        <taxon>Halocaridina</taxon>
    </lineage>
</organism>
<evidence type="ECO:0000313" key="5">
    <source>
        <dbReference type="EMBL" id="KAK7087052.1"/>
    </source>
</evidence>
<dbReference type="GO" id="GO:0062129">
    <property type="term" value="C:chitin-based extracellular matrix"/>
    <property type="evidence" value="ECO:0007669"/>
    <property type="project" value="TreeGrafter"/>
</dbReference>
<proteinExistence type="predicted"/>
<dbReference type="AlphaFoldDB" id="A0AAN9AHK8"/>
<dbReference type="PANTHER" id="PTHR10380:SF173">
    <property type="entry name" value="CUTICULAR PROTEIN 47EF, ISOFORM C-RELATED"/>
    <property type="match status" value="1"/>
</dbReference>
<feature type="region of interest" description="Disordered" evidence="3">
    <location>
        <begin position="59"/>
        <end position="254"/>
    </location>
</feature>